<evidence type="ECO:0000256" key="7">
    <source>
        <dbReference type="RuleBase" id="RU003345"/>
    </source>
</evidence>
<feature type="active site" evidence="6">
    <location>
        <position position="263"/>
    </location>
</feature>
<dbReference type="PANTHER" id="PTHR43521:SF1">
    <property type="entry name" value="ALPHA-AMINOADIPIC SEMIALDEHYDE DEHYDROGENASE"/>
    <property type="match status" value="1"/>
</dbReference>
<dbReference type="AlphaFoldDB" id="A0A2V5LC12"/>
<evidence type="ECO:0000259" key="8">
    <source>
        <dbReference type="Pfam" id="PF00171"/>
    </source>
</evidence>
<dbReference type="PANTHER" id="PTHR43521">
    <property type="entry name" value="ALPHA-AMINOADIPIC SEMIALDEHYDE DEHYDROGENASE"/>
    <property type="match status" value="1"/>
</dbReference>
<gene>
    <name evidence="9" type="ORF">CVV68_03600</name>
</gene>
<accession>A0A2V5LC12</accession>
<dbReference type="InterPro" id="IPR016161">
    <property type="entry name" value="Ald_DH/histidinol_DH"/>
</dbReference>
<evidence type="ECO:0000256" key="5">
    <source>
        <dbReference type="ARBA" id="ARBA00024226"/>
    </source>
</evidence>
<dbReference type="SUPFAM" id="SSF53720">
    <property type="entry name" value="ALDH-like"/>
    <property type="match status" value="1"/>
</dbReference>
<evidence type="ECO:0000256" key="6">
    <source>
        <dbReference type="PROSITE-ProRule" id="PRU10007"/>
    </source>
</evidence>
<reference evidence="9 10" key="1">
    <citation type="submission" date="2018-05" db="EMBL/GenBank/DDBJ databases">
        <title>Genetic diversity of glacier-inhabiting Cryobacterium bacteria in China and description of Cryobacterium mengkeensis sp. nov. and Arthrobacter glacialis sp. nov.</title>
        <authorList>
            <person name="Liu Q."/>
            <person name="Xin Y.-H."/>
        </authorList>
    </citation>
    <scope>NUCLEOTIDE SEQUENCE [LARGE SCALE GENOMIC DNA]</scope>
    <source>
        <strain evidence="9 10">LI2</strain>
    </source>
</reference>
<dbReference type="CDD" id="cd07130">
    <property type="entry name" value="ALDH_F7_AASADH"/>
    <property type="match status" value="1"/>
</dbReference>
<keyword evidence="3 7" id="KW-0560">Oxidoreductase</keyword>
<comment type="similarity">
    <text evidence="1 7">Belongs to the aldehyde dehydrogenase family.</text>
</comment>
<dbReference type="FunFam" id="3.40.309.10:FF:000018">
    <property type="entry name" value="Alpha-aminoadipic semialdehyde dehydrogenase"/>
    <property type="match status" value="1"/>
</dbReference>
<dbReference type="InterPro" id="IPR029510">
    <property type="entry name" value="Ald_DH_CS_GLU"/>
</dbReference>
<dbReference type="Proteomes" id="UP000247832">
    <property type="component" value="Unassembled WGS sequence"/>
</dbReference>
<dbReference type="Gene3D" id="3.40.309.10">
    <property type="entry name" value="Aldehyde Dehydrogenase, Chain A, domain 2"/>
    <property type="match status" value="1"/>
</dbReference>
<evidence type="ECO:0000256" key="4">
    <source>
        <dbReference type="ARBA" id="ARBA00023027"/>
    </source>
</evidence>
<dbReference type="GO" id="GO:0004029">
    <property type="term" value="F:aldehyde dehydrogenase (NAD+) activity"/>
    <property type="evidence" value="ECO:0007669"/>
    <property type="project" value="UniProtKB-EC"/>
</dbReference>
<organism evidence="9 10">
    <name type="scientific">Arthrobacter livingstonensis</name>
    <dbReference type="NCBI Taxonomy" id="670078"/>
    <lineage>
        <taxon>Bacteria</taxon>
        <taxon>Bacillati</taxon>
        <taxon>Actinomycetota</taxon>
        <taxon>Actinomycetes</taxon>
        <taxon>Micrococcales</taxon>
        <taxon>Micrococcaceae</taxon>
        <taxon>Arthrobacter</taxon>
    </lineage>
</organism>
<name>A0A2V5LC12_9MICC</name>
<evidence type="ECO:0000313" key="10">
    <source>
        <dbReference type="Proteomes" id="UP000247832"/>
    </source>
</evidence>
<sequence>MTETLTQTSEIATMVRSSLEACGVNIDALGGAHEASSPLTGEVLMTLPVNSAEDIHTMIGQAHEAFKTWRDVPAPVRGNLVKRWGELLTEHKEDLARIVTAEAGKIQSEALGEVQEMIDICDFAVGLSRQLYGKTMPSERPGHRLMETWHPLGVVGVISAFNFPVAVYSWNTALALVCGDTIVWKPSGMTMLSALAADALLGRAAKDVGAPENLHKLVLADHTGGQLIVDDPRVALLSATGSVRMGQEIAPRVAQRFGRALLELGGNNAAIVTPSADLDLALRGIVFSAVGTAGQRCTSMRRLIVHESIAEDLTAKLVSAYATLRIGTPLDDENLIGPLINKASFEGMQNAIKSAQDQGGTVLCGGGRVNADGEPGAYYVEPAIVRMPSQSDVVKDETFAPLLYVMTYTDFDDAVALQNDVPQGLSSAVFTNDHAEAERFMSASGSDCGIANVNIGTSGAEIGGAFGGEKETGGGRESGADSWKTYMRQATNTVNFSGQLPLAQGVKFL</sequence>
<keyword evidence="10" id="KW-1185">Reference proteome</keyword>
<dbReference type="EMBL" id="QJVD01000003">
    <property type="protein sequence ID" value="PYI68908.1"/>
    <property type="molecule type" value="Genomic_DNA"/>
</dbReference>
<dbReference type="InterPro" id="IPR015590">
    <property type="entry name" value="Aldehyde_DH_dom"/>
</dbReference>
<dbReference type="RefSeq" id="WP_110499657.1">
    <property type="nucleotide sequence ID" value="NZ_QJVD01000003.1"/>
</dbReference>
<dbReference type="InterPro" id="IPR044638">
    <property type="entry name" value="ALDH7A1-like"/>
</dbReference>
<dbReference type="InterPro" id="IPR016163">
    <property type="entry name" value="Ald_DH_C"/>
</dbReference>
<dbReference type="PROSITE" id="PS00687">
    <property type="entry name" value="ALDEHYDE_DEHYDR_GLU"/>
    <property type="match status" value="1"/>
</dbReference>
<comment type="subunit">
    <text evidence="2">Homotetramer.</text>
</comment>
<dbReference type="EC" id="1.2.1.3" evidence="5"/>
<evidence type="ECO:0000256" key="1">
    <source>
        <dbReference type="ARBA" id="ARBA00009986"/>
    </source>
</evidence>
<evidence type="ECO:0000313" key="9">
    <source>
        <dbReference type="EMBL" id="PYI68908.1"/>
    </source>
</evidence>
<comment type="caution">
    <text evidence="9">The sequence shown here is derived from an EMBL/GenBank/DDBJ whole genome shotgun (WGS) entry which is preliminary data.</text>
</comment>
<protein>
    <recommendedName>
        <fullName evidence="5">aldehyde dehydrogenase (NAD(+))</fullName>
        <ecNumber evidence="5">1.2.1.3</ecNumber>
    </recommendedName>
</protein>
<dbReference type="OrthoDB" id="6882680at2"/>
<evidence type="ECO:0000256" key="3">
    <source>
        <dbReference type="ARBA" id="ARBA00023002"/>
    </source>
</evidence>
<proteinExistence type="inferred from homology"/>
<dbReference type="InterPro" id="IPR016162">
    <property type="entry name" value="Ald_DH_N"/>
</dbReference>
<feature type="domain" description="Aldehyde dehydrogenase" evidence="8">
    <location>
        <begin position="34"/>
        <end position="489"/>
    </location>
</feature>
<evidence type="ECO:0000256" key="2">
    <source>
        <dbReference type="ARBA" id="ARBA00011881"/>
    </source>
</evidence>
<dbReference type="Pfam" id="PF00171">
    <property type="entry name" value="Aldedh"/>
    <property type="match status" value="1"/>
</dbReference>
<keyword evidence="4" id="KW-0520">NAD</keyword>
<dbReference type="Gene3D" id="3.40.605.10">
    <property type="entry name" value="Aldehyde Dehydrogenase, Chain A, domain 1"/>
    <property type="match status" value="1"/>
</dbReference>